<accession>A0AB39ZFA3</accession>
<evidence type="ECO:0000313" key="3">
    <source>
        <dbReference type="Proteomes" id="UP001652628"/>
    </source>
</evidence>
<keyword evidence="1" id="KW-0732">Signal</keyword>
<name>A0AB39ZFA3_DROSZ</name>
<feature type="chain" id="PRO_5045232553" description="Chitin-binding type-2 domain-containing protein" evidence="1">
    <location>
        <begin position="24"/>
        <end position="233"/>
    </location>
</feature>
<dbReference type="Proteomes" id="UP001652628">
    <property type="component" value="Chromosome 3"/>
</dbReference>
<organism evidence="3 4">
    <name type="scientific">Drosophila suzukii</name>
    <name type="common">Spotted-wing drosophila fruit fly</name>
    <dbReference type="NCBI Taxonomy" id="28584"/>
    <lineage>
        <taxon>Eukaryota</taxon>
        <taxon>Metazoa</taxon>
        <taxon>Ecdysozoa</taxon>
        <taxon>Arthropoda</taxon>
        <taxon>Hexapoda</taxon>
        <taxon>Insecta</taxon>
        <taxon>Pterygota</taxon>
        <taxon>Neoptera</taxon>
        <taxon>Endopterygota</taxon>
        <taxon>Diptera</taxon>
        <taxon>Brachycera</taxon>
        <taxon>Muscomorpha</taxon>
        <taxon>Ephydroidea</taxon>
        <taxon>Drosophilidae</taxon>
        <taxon>Drosophila</taxon>
        <taxon>Sophophora</taxon>
    </lineage>
</organism>
<protein>
    <recommendedName>
        <fullName evidence="2">Chitin-binding type-2 domain-containing protein</fullName>
    </recommendedName>
</protein>
<dbReference type="GO" id="GO:0005576">
    <property type="term" value="C:extracellular region"/>
    <property type="evidence" value="ECO:0007669"/>
    <property type="project" value="InterPro"/>
</dbReference>
<sequence>MLRFLILLTTGVLVGIYILGTQADCNVCSSESNVACVSNTSFQFCSTSALPFGPVYTCPTGYYCTANEVTCNTNVALRACVGCGTCNSNNSFACLTARTFALCLGTTTPSQIVGSCGLSYVCDYNNPNICGNVSLGSQATCPGDTTGTGLDPTGMTPTTYCSLVQQRGRFPYGIDLNTTCRQYIYCFLNATNWRGGLYYCPGQTYFDSSTMYCGTEVPARCTYGVATLTLSSP</sequence>
<dbReference type="SUPFAM" id="SSF57625">
    <property type="entry name" value="Invertebrate chitin-binding proteins"/>
    <property type="match status" value="1"/>
</dbReference>
<feature type="domain" description="Chitin-binding type-2" evidence="2">
    <location>
        <begin position="158"/>
        <end position="223"/>
    </location>
</feature>
<evidence type="ECO:0000256" key="1">
    <source>
        <dbReference type="SAM" id="SignalP"/>
    </source>
</evidence>
<feature type="signal peptide" evidence="1">
    <location>
        <begin position="1"/>
        <end position="23"/>
    </location>
</feature>
<gene>
    <name evidence="4" type="primary">LOC108012244</name>
</gene>
<evidence type="ECO:0000313" key="4">
    <source>
        <dbReference type="RefSeq" id="XP_016933031.2"/>
    </source>
</evidence>
<proteinExistence type="predicted"/>
<dbReference type="InterPro" id="IPR002557">
    <property type="entry name" value="Chitin-bd_dom"/>
</dbReference>
<dbReference type="InterPro" id="IPR036508">
    <property type="entry name" value="Chitin-bd_dom_sf"/>
</dbReference>
<dbReference type="RefSeq" id="XP_016933031.2">
    <property type="nucleotide sequence ID" value="XM_017077542.4"/>
</dbReference>
<keyword evidence="3" id="KW-1185">Reference proteome</keyword>
<dbReference type="GO" id="GO:0008061">
    <property type="term" value="F:chitin binding"/>
    <property type="evidence" value="ECO:0007669"/>
    <property type="project" value="InterPro"/>
</dbReference>
<evidence type="ECO:0000259" key="2">
    <source>
        <dbReference type="PROSITE" id="PS50940"/>
    </source>
</evidence>
<dbReference type="GeneID" id="108012244"/>
<dbReference type="PROSITE" id="PS50940">
    <property type="entry name" value="CHIT_BIND_II"/>
    <property type="match status" value="1"/>
</dbReference>
<reference evidence="4" key="1">
    <citation type="submission" date="2025-08" db="UniProtKB">
        <authorList>
            <consortium name="RefSeq"/>
        </authorList>
    </citation>
    <scope>IDENTIFICATION</scope>
</reference>
<dbReference type="AlphaFoldDB" id="A0AB39ZFA3"/>